<dbReference type="Proteomes" id="UP000887013">
    <property type="component" value="Unassembled WGS sequence"/>
</dbReference>
<dbReference type="AlphaFoldDB" id="A0A8X6I517"/>
<keyword evidence="4" id="KW-1133">Transmembrane helix</keyword>
<dbReference type="Gene3D" id="3.80.10.10">
    <property type="entry name" value="Ribonuclease Inhibitor"/>
    <property type="match status" value="1"/>
</dbReference>
<reference evidence="5" key="1">
    <citation type="submission" date="2020-08" db="EMBL/GenBank/DDBJ databases">
        <title>Multicomponent nature underlies the extraordinary mechanical properties of spider dragline silk.</title>
        <authorList>
            <person name="Kono N."/>
            <person name="Nakamura H."/>
            <person name="Mori M."/>
            <person name="Yoshida Y."/>
            <person name="Ohtoshi R."/>
            <person name="Malay A.D."/>
            <person name="Moran D.A.P."/>
            <person name="Tomita M."/>
            <person name="Numata K."/>
            <person name="Arakawa K."/>
        </authorList>
    </citation>
    <scope>NUCLEOTIDE SEQUENCE</scope>
</reference>
<evidence type="ECO:0000313" key="5">
    <source>
        <dbReference type="EMBL" id="GFS31152.1"/>
    </source>
</evidence>
<feature type="transmembrane region" description="Helical" evidence="4">
    <location>
        <begin position="20"/>
        <end position="41"/>
    </location>
</feature>
<dbReference type="InterPro" id="IPR032675">
    <property type="entry name" value="LRR_dom_sf"/>
</dbReference>
<organism evidence="5 6">
    <name type="scientific">Nephila pilipes</name>
    <name type="common">Giant wood spider</name>
    <name type="synonym">Nephila maculata</name>
    <dbReference type="NCBI Taxonomy" id="299642"/>
    <lineage>
        <taxon>Eukaryota</taxon>
        <taxon>Metazoa</taxon>
        <taxon>Ecdysozoa</taxon>
        <taxon>Arthropoda</taxon>
        <taxon>Chelicerata</taxon>
        <taxon>Arachnida</taxon>
        <taxon>Araneae</taxon>
        <taxon>Araneomorphae</taxon>
        <taxon>Entelegynae</taxon>
        <taxon>Araneoidea</taxon>
        <taxon>Nephilidae</taxon>
        <taxon>Nephila</taxon>
    </lineage>
</organism>
<dbReference type="PROSITE" id="PS51450">
    <property type="entry name" value="LRR"/>
    <property type="match status" value="1"/>
</dbReference>
<dbReference type="GO" id="GO:0005886">
    <property type="term" value="C:plasma membrane"/>
    <property type="evidence" value="ECO:0007669"/>
    <property type="project" value="TreeGrafter"/>
</dbReference>
<keyword evidence="4" id="KW-0472">Membrane</keyword>
<keyword evidence="4" id="KW-0812">Transmembrane</keyword>
<gene>
    <name evidence="5" type="primary">NCL1_17946</name>
    <name evidence="5" type="ORF">NPIL_467451</name>
</gene>
<dbReference type="EMBL" id="BMAW01041868">
    <property type="protein sequence ID" value="GFS31152.1"/>
    <property type="molecule type" value="Genomic_DNA"/>
</dbReference>
<evidence type="ECO:0000256" key="3">
    <source>
        <dbReference type="ARBA" id="ARBA00022737"/>
    </source>
</evidence>
<dbReference type="InterPro" id="IPR001611">
    <property type="entry name" value="Leu-rich_rpt"/>
</dbReference>
<proteinExistence type="predicted"/>
<accession>A0A8X6I517</accession>
<sequence>MMLREQVCTADCSQNMPQTYLSATTMWIPSICIVLGFLAVVEAQVSPYTICPDPDRIAPCVCEKGCDGCQAVIVCKNILTQTTLEEILDKNGDFPFRTAIIKDSSFQYIPHNVFLKNRYIYLTIINCTLVKVLDDDLEGVSPLDTLNLIDLKIQKKLSFRRFANLRKMTVLYVENTEYLKIKKSEMNFLSSKLVVIEFVNTKTLRIESNAFQDFNKLESLRVSKGELKSIESNMFPSNLLSLTLSGNKLKSIPSDLLESLPNLVNIYLENNLIVTFDEASFGKLPTLQYIEIEGNPIKCDCKTRWVVGRKRPYIEGICTDRKDQKKIRELTSDDFAYCPK</sequence>
<keyword evidence="1" id="KW-0433">Leucine-rich repeat</keyword>
<evidence type="ECO:0000256" key="1">
    <source>
        <dbReference type="ARBA" id="ARBA00022614"/>
    </source>
</evidence>
<evidence type="ECO:0000256" key="4">
    <source>
        <dbReference type="SAM" id="Phobius"/>
    </source>
</evidence>
<dbReference type="InterPro" id="IPR003591">
    <property type="entry name" value="Leu-rich_rpt_typical-subtyp"/>
</dbReference>
<dbReference type="PANTHER" id="PTHR24369:SF210">
    <property type="entry name" value="CHAOPTIN-RELATED"/>
    <property type="match status" value="1"/>
</dbReference>
<keyword evidence="6" id="KW-1185">Reference proteome</keyword>
<keyword evidence="3" id="KW-0677">Repeat</keyword>
<dbReference type="Pfam" id="PF13855">
    <property type="entry name" value="LRR_8"/>
    <property type="match status" value="1"/>
</dbReference>
<evidence type="ECO:0000313" key="6">
    <source>
        <dbReference type="Proteomes" id="UP000887013"/>
    </source>
</evidence>
<dbReference type="InterPro" id="IPR050541">
    <property type="entry name" value="LRR_TM_domain-containing"/>
</dbReference>
<dbReference type="SUPFAM" id="SSF52058">
    <property type="entry name" value="L domain-like"/>
    <property type="match status" value="1"/>
</dbReference>
<dbReference type="OrthoDB" id="694479at2759"/>
<dbReference type="SMART" id="SM00369">
    <property type="entry name" value="LRR_TYP"/>
    <property type="match status" value="2"/>
</dbReference>
<evidence type="ECO:0000256" key="2">
    <source>
        <dbReference type="ARBA" id="ARBA00022729"/>
    </source>
</evidence>
<protein>
    <submittedName>
        <fullName evidence="5">Uncharacterized protein</fullName>
    </submittedName>
</protein>
<dbReference type="PANTHER" id="PTHR24369">
    <property type="entry name" value="ANTIGEN BSP, PUTATIVE-RELATED"/>
    <property type="match status" value="1"/>
</dbReference>
<comment type="caution">
    <text evidence="5">The sequence shown here is derived from an EMBL/GenBank/DDBJ whole genome shotgun (WGS) entry which is preliminary data.</text>
</comment>
<name>A0A8X6I517_NEPPI</name>
<keyword evidence="2" id="KW-0732">Signal</keyword>